<evidence type="ECO:0000313" key="2">
    <source>
        <dbReference type="Proteomes" id="UP000050741"/>
    </source>
</evidence>
<feature type="region of interest" description="Disordered" evidence="1">
    <location>
        <begin position="143"/>
        <end position="193"/>
    </location>
</feature>
<protein>
    <submittedName>
        <fullName evidence="3">Uncharacterized protein</fullName>
    </submittedName>
</protein>
<reference evidence="2" key="1">
    <citation type="submission" date="2014-05" db="EMBL/GenBank/DDBJ databases">
        <title>The genome and life-stage specific transcriptomes of Globodera pallida elucidate key aspects of plant parasitism by a cyst nematode.</title>
        <authorList>
            <person name="Cotton J.A."/>
            <person name="Lilley C.J."/>
            <person name="Jones L.M."/>
            <person name="Kikuchi T."/>
            <person name="Reid A.J."/>
            <person name="Thorpe P."/>
            <person name="Tsai I.J."/>
            <person name="Beasley H."/>
            <person name="Blok V."/>
            <person name="Cock P.J.A."/>
            <person name="Van den Akker S.E."/>
            <person name="Holroyd N."/>
            <person name="Hunt M."/>
            <person name="Mantelin S."/>
            <person name="Naghra H."/>
            <person name="Pain A."/>
            <person name="Palomares-Rius J.E."/>
            <person name="Zarowiecki M."/>
            <person name="Berriman M."/>
            <person name="Jones J.T."/>
            <person name="Urwin P.E."/>
        </authorList>
    </citation>
    <scope>NUCLEOTIDE SEQUENCE [LARGE SCALE GENOMIC DNA]</scope>
    <source>
        <strain evidence="2">Lindley</strain>
    </source>
</reference>
<accession>A0A183CSS8</accession>
<proteinExistence type="predicted"/>
<dbReference type="Proteomes" id="UP000050741">
    <property type="component" value="Unassembled WGS sequence"/>
</dbReference>
<evidence type="ECO:0000313" key="3">
    <source>
        <dbReference type="WBParaSite" id="GPLIN_001593600"/>
    </source>
</evidence>
<sequence length="193" mass="20871">MCSSSQLLPCWRHRHDLSPHDFGFSNSSPSSSLAVAAAVAVAEPRPTAATWSATFAQNHVKLLDPVVVGGAYPPVQHQCARCCLLPPAPQPMLLSPPSTIGHHYCQRRCFSVSKVDLDVPTSSSAMLGDEFRDVHRRRMHHHHRCSCGEEEGDETADDEHDDDGGEEAAEDGEDELDDSASSDGAVSDTELDV</sequence>
<keyword evidence="2" id="KW-1185">Reference proteome</keyword>
<feature type="compositionally biased region" description="Low complexity" evidence="1">
    <location>
        <begin position="181"/>
        <end position="193"/>
    </location>
</feature>
<dbReference type="WBParaSite" id="GPLIN_001593600">
    <property type="protein sequence ID" value="GPLIN_001593600"/>
    <property type="gene ID" value="GPLIN_001593600"/>
</dbReference>
<organism evidence="2 3">
    <name type="scientific">Globodera pallida</name>
    <name type="common">Potato cyst nematode worm</name>
    <name type="synonym">Heterodera pallida</name>
    <dbReference type="NCBI Taxonomy" id="36090"/>
    <lineage>
        <taxon>Eukaryota</taxon>
        <taxon>Metazoa</taxon>
        <taxon>Ecdysozoa</taxon>
        <taxon>Nematoda</taxon>
        <taxon>Chromadorea</taxon>
        <taxon>Rhabditida</taxon>
        <taxon>Tylenchina</taxon>
        <taxon>Tylenchomorpha</taxon>
        <taxon>Tylenchoidea</taxon>
        <taxon>Heteroderidae</taxon>
        <taxon>Heteroderinae</taxon>
        <taxon>Globodera</taxon>
    </lineage>
</organism>
<evidence type="ECO:0000256" key="1">
    <source>
        <dbReference type="SAM" id="MobiDB-lite"/>
    </source>
</evidence>
<feature type="compositionally biased region" description="Acidic residues" evidence="1">
    <location>
        <begin position="148"/>
        <end position="180"/>
    </location>
</feature>
<name>A0A183CSS8_GLOPA</name>
<reference evidence="3" key="2">
    <citation type="submission" date="2016-06" db="UniProtKB">
        <authorList>
            <consortium name="WormBaseParasite"/>
        </authorList>
    </citation>
    <scope>IDENTIFICATION</scope>
</reference>
<dbReference type="AlphaFoldDB" id="A0A183CSS8"/>